<dbReference type="SUPFAM" id="SSF50475">
    <property type="entry name" value="FMN-binding split barrel"/>
    <property type="match status" value="1"/>
</dbReference>
<evidence type="ECO:0000313" key="3">
    <source>
        <dbReference type="Proteomes" id="UP000184267"/>
    </source>
</evidence>
<dbReference type="STRING" id="154538.A0A1M2VK78"/>
<sequence>MVKFYDEIPQSHIAWIKKQHIFFVATAPMTGEHINVSPKGMDGTLHIESPTRVWYEDLSGSGVETISHLRENGRITIMFCAYEGPARILRIYGRGTVHEFGTPEYDALIPAVQRRPGSRAAIVIDVRKVSTSCGYAVPMYTFKAERSALAHYSVKMETLDSAFPPRFLPSADADIDAEGGAPVPTVTLDTEAGPRVYAKGGLKAWWTGWNVRSLDGLPALRSAYLSDAPLGAGGEVRGEAEPPSDGSVVILGNKVPKARSAVVERLEAGKVLLPGGAGEMDVAITLIEIGRVMP</sequence>
<protein>
    <recommendedName>
        <fullName evidence="1">Pyridoxamine 5'-phosphate oxidase N-terminal domain-containing protein</fullName>
    </recommendedName>
</protein>
<name>A0A1M2VK78_TRAPU</name>
<dbReference type="InterPro" id="IPR011576">
    <property type="entry name" value="Pyridox_Oxase_N"/>
</dbReference>
<evidence type="ECO:0000313" key="2">
    <source>
        <dbReference type="EMBL" id="OJT07933.1"/>
    </source>
</evidence>
<dbReference type="EMBL" id="MNAD01001097">
    <property type="protein sequence ID" value="OJT07933.1"/>
    <property type="molecule type" value="Genomic_DNA"/>
</dbReference>
<dbReference type="PANTHER" id="PTHR39336:SF3">
    <property type="entry name" value="PYRIDOXAMINE PHOSPHATE OXIDASE"/>
    <property type="match status" value="1"/>
</dbReference>
<dbReference type="Proteomes" id="UP000184267">
    <property type="component" value="Unassembled WGS sequence"/>
</dbReference>
<evidence type="ECO:0000259" key="1">
    <source>
        <dbReference type="Pfam" id="PF01243"/>
    </source>
</evidence>
<dbReference type="Pfam" id="PF01243">
    <property type="entry name" value="PNPOx_N"/>
    <property type="match status" value="1"/>
</dbReference>
<dbReference type="AlphaFoldDB" id="A0A1M2VK78"/>
<dbReference type="Gene3D" id="2.30.110.10">
    <property type="entry name" value="Electron Transport, Fmn-binding Protein, Chain A"/>
    <property type="match status" value="1"/>
</dbReference>
<accession>A0A1M2VK78</accession>
<dbReference type="InterPro" id="IPR012349">
    <property type="entry name" value="Split_barrel_FMN-bd"/>
</dbReference>
<gene>
    <name evidence="2" type="ORF">TRAPUB_1144</name>
</gene>
<dbReference type="PANTHER" id="PTHR39336">
    <property type="entry name" value="PYRIDOXAMINE PHOSPHATE OXIDASE FAMILY PROTEIN (AFU_ORTHOLOGUE AFUA_6G11440)"/>
    <property type="match status" value="1"/>
</dbReference>
<comment type="caution">
    <text evidence="2">The sequence shown here is derived from an EMBL/GenBank/DDBJ whole genome shotgun (WGS) entry which is preliminary data.</text>
</comment>
<organism evidence="2 3">
    <name type="scientific">Trametes pubescens</name>
    <name type="common">White-rot fungus</name>
    <dbReference type="NCBI Taxonomy" id="154538"/>
    <lineage>
        <taxon>Eukaryota</taxon>
        <taxon>Fungi</taxon>
        <taxon>Dikarya</taxon>
        <taxon>Basidiomycota</taxon>
        <taxon>Agaricomycotina</taxon>
        <taxon>Agaricomycetes</taxon>
        <taxon>Polyporales</taxon>
        <taxon>Polyporaceae</taxon>
        <taxon>Trametes</taxon>
    </lineage>
</organism>
<feature type="domain" description="Pyridoxamine 5'-phosphate oxidase N-terminal" evidence="1">
    <location>
        <begin position="12"/>
        <end position="133"/>
    </location>
</feature>
<proteinExistence type="predicted"/>
<dbReference type="OMA" id="SHIAWIK"/>
<reference evidence="2 3" key="1">
    <citation type="submission" date="2016-10" db="EMBL/GenBank/DDBJ databases">
        <title>Genome sequence of the basidiomycete white-rot fungus Trametes pubescens.</title>
        <authorList>
            <person name="Makela M.R."/>
            <person name="Granchi Z."/>
            <person name="Peng M."/>
            <person name="De Vries R.P."/>
            <person name="Grigoriev I."/>
            <person name="Riley R."/>
            <person name="Hilden K."/>
        </authorList>
    </citation>
    <scope>NUCLEOTIDE SEQUENCE [LARGE SCALE GENOMIC DNA]</scope>
    <source>
        <strain evidence="2 3">FBCC735</strain>
    </source>
</reference>
<keyword evidence="3" id="KW-1185">Reference proteome</keyword>
<dbReference type="OrthoDB" id="539398at2759"/>